<organism evidence="2 3">
    <name type="scientific">Ponticaulis profundi</name>
    <dbReference type="NCBI Taxonomy" id="2665222"/>
    <lineage>
        <taxon>Bacteria</taxon>
        <taxon>Pseudomonadati</taxon>
        <taxon>Pseudomonadota</taxon>
        <taxon>Alphaproteobacteria</taxon>
        <taxon>Hyphomonadales</taxon>
        <taxon>Hyphomonadaceae</taxon>
        <taxon>Ponticaulis</taxon>
    </lineage>
</organism>
<keyword evidence="3" id="KW-1185">Reference proteome</keyword>
<feature type="chain" id="PRO_5045260393" evidence="1">
    <location>
        <begin position="29"/>
        <end position="373"/>
    </location>
</feature>
<feature type="signal peptide" evidence="1">
    <location>
        <begin position="1"/>
        <end position="28"/>
    </location>
</feature>
<accession>A0ABW1S8V1</accession>
<dbReference type="SUPFAM" id="SSF53850">
    <property type="entry name" value="Periplasmic binding protein-like II"/>
    <property type="match status" value="1"/>
</dbReference>
<reference evidence="3" key="1">
    <citation type="journal article" date="2019" name="Int. J. Syst. Evol. Microbiol.">
        <title>The Global Catalogue of Microorganisms (GCM) 10K type strain sequencing project: providing services to taxonomists for standard genome sequencing and annotation.</title>
        <authorList>
            <consortium name="The Broad Institute Genomics Platform"/>
            <consortium name="The Broad Institute Genome Sequencing Center for Infectious Disease"/>
            <person name="Wu L."/>
            <person name="Ma J."/>
        </authorList>
    </citation>
    <scope>NUCLEOTIDE SEQUENCE [LARGE SCALE GENOMIC DNA]</scope>
    <source>
        <strain evidence="3">CGMCC-1.15741</strain>
    </source>
</reference>
<sequence>MHTGKLKGKLLAGLASCLISTGTLSAYAQDAGWTVYTDTYRPFVAAPDEEEGSLSRLVHLVLEDMEAPYDIKYIDYGYAQYASANKARTASFPWRQNAERKENFLFSKPLATVTTKLFYNRRIHPDMAEQDINGQFRIGLVEETLYGDQVREAIDKTAPNGACPSEAGNEESSARGCFRMFRSEAAALKALLTDDIQLLPIPVALKAATMQSVFPFQENLIQPLDGISETYDLHLITGKGKEGEAFIAAFNKSFDRLIAHDVVDVWQFSEAGFDPEIAPPAQLVKSEGFPVITGRQCIDGEGPSCRGGRNVYYALPPGTRVLVLEWSPAIANPSNTDERLFRTMTEETKVLTLDEPEVGRELYVKTMHISLAE</sequence>
<evidence type="ECO:0000313" key="2">
    <source>
        <dbReference type="EMBL" id="MFC6198038.1"/>
    </source>
</evidence>
<keyword evidence="1" id="KW-0732">Signal</keyword>
<protein>
    <submittedName>
        <fullName evidence="2">Uncharacterized protein</fullName>
    </submittedName>
</protein>
<comment type="caution">
    <text evidence="2">The sequence shown here is derived from an EMBL/GenBank/DDBJ whole genome shotgun (WGS) entry which is preliminary data.</text>
</comment>
<name>A0ABW1S8V1_9PROT</name>
<gene>
    <name evidence="2" type="ORF">ACFQDM_08110</name>
</gene>
<dbReference type="Proteomes" id="UP001596303">
    <property type="component" value="Unassembled WGS sequence"/>
</dbReference>
<evidence type="ECO:0000256" key="1">
    <source>
        <dbReference type="SAM" id="SignalP"/>
    </source>
</evidence>
<evidence type="ECO:0000313" key="3">
    <source>
        <dbReference type="Proteomes" id="UP001596303"/>
    </source>
</evidence>
<proteinExistence type="predicted"/>
<dbReference type="EMBL" id="JBHSSW010000009">
    <property type="protein sequence ID" value="MFC6198038.1"/>
    <property type="molecule type" value="Genomic_DNA"/>
</dbReference>
<dbReference type="RefSeq" id="WP_377377827.1">
    <property type="nucleotide sequence ID" value="NZ_JBHSSW010000009.1"/>
</dbReference>